<organism evidence="8 9">
    <name type="scientific">Dictyostelium firmibasis</name>
    <dbReference type="NCBI Taxonomy" id="79012"/>
    <lineage>
        <taxon>Eukaryota</taxon>
        <taxon>Amoebozoa</taxon>
        <taxon>Evosea</taxon>
        <taxon>Eumycetozoa</taxon>
        <taxon>Dictyostelia</taxon>
        <taxon>Dictyosteliales</taxon>
        <taxon>Dictyosteliaceae</taxon>
        <taxon>Dictyostelium</taxon>
    </lineage>
</organism>
<dbReference type="GO" id="GO:0005743">
    <property type="term" value="C:mitochondrial inner membrane"/>
    <property type="evidence" value="ECO:0007669"/>
    <property type="project" value="TreeGrafter"/>
</dbReference>
<name>A0AAN7YYJ5_9MYCE</name>
<keyword evidence="3 6" id="KW-1133">Transmembrane helix</keyword>
<evidence type="ECO:0000313" key="9">
    <source>
        <dbReference type="Proteomes" id="UP001344447"/>
    </source>
</evidence>
<feature type="transmembrane region" description="Helical" evidence="6">
    <location>
        <begin position="258"/>
        <end position="276"/>
    </location>
</feature>
<evidence type="ECO:0000256" key="5">
    <source>
        <dbReference type="RuleBase" id="RU003945"/>
    </source>
</evidence>
<evidence type="ECO:0000256" key="1">
    <source>
        <dbReference type="ARBA" id="ARBA00004141"/>
    </source>
</evidence>
<sequence length="414" mass="46969">MMNALRRVPISGLKNKNFLIKGVSSASPLSFSSKSLSLNISKQPTFLLINKRFYSTQNNNNSNNNKLNEVDLSITDTTATPNVDLSTPISAANQTLEVISNKVVPSYILTPTMGPDANRISEFFHQLNFDMIAVLNDIHTQYGLPWIAIIACTAISVRLLTLPVSVKNQKDGSKMKLVKEEMEKHSYLNDGTQQGRVKVMEFQQKLFTKYKTSPMRALALNMAQMPFLLYPFVFLRQLCNDTTLLNEAGFFWFKNLSMVDPFFILPIISSIFQYGSVRLSMQDDASPIVKYLMTGLCFVPLIFTVNFAAGLNVYWAINSMIFAATNWFLKSKRGSKLFNIPYTPKTSNAKKAIQVAPETFTSVKNTENTNTNKSNNTTSFVDELKKQEQRKLIQEKQDLLEKRNQEYKSFGRRK</sequence>
<proteinExistence type="inferred from homology"/>
<reference evidence="8 9" key="1">
    <citation type="submission" date="2023-11" db="EMBL/GenBank/DDBJ databases">
        <title>Dfirmibasis_genome.</title>
        <authorList>
            <person name="Edelbroek B."/>
            <person name="Kjellin J."/>
            <person name="Jerlstrom-Hultqvist J."/>
            <person name="Soderbom F."/>
        </authorList>
    </citation>
    <scope>NUCLEOTIDE SEQUENCE [LARGE SCALE GENOMIC DNA]</scope>
    <source>
        <strain evidence="8 9">TNS-C-14</strain>
    </source>
</reference>
<dbReference type="GO" id="GO:0032977">
    <property type="term" value="F:membrane insertase activity"/>
    <property type="evidence" value="ECO:0007669"/>
    <property type="project" value="InterPro"/>
</dbReference>
<keyword evidence="4 6" id="KW-0472">Membrane</keyword>
<keyword evidence="9" id="KW-1185">Reference proteome</keyword>
<dbReference type="CDD" id="cd20069">
    <property type="entry name" value="5TM_Oxa1-like"/>
    <property type="match status" value="1"/>
</dbReference>
<evidence type="ECO:0000256" key="4">
    <source>
        <dbReference type="ARBA" id="ARBA00023136"/>
    </source>
</evidence>
<dbReference type="PANTHER" id="PTHR12428:SF65">
    <property type="entry name" value="CYTOCHROME C OXIDASE ASSEMBLY PROTEIN COX18, MITOCHONDRIAL"/>
    <property type="match status" value="1"/>
</dbReference>
<comment type="caution">
    <text evidence="8">The sequence shown here is derived from an EMBL/GenBank/DDBJ whole genome shotgun (WGS) entry which is preliminary data.</text>
</comment>
<evidence type="ECO:0000313" key="8">
    <source>
        <dbReference type="EMBL" id="KAK5584251.1"/>
    </source>
</evidence>
<dbReference type="Proteomes" id="UP001344447">
    <property type="component" value="Unassembled WGS sequence"/>
</dbReference>
<feature type="domain" description="Membrane insertase YidC/Oxa/ALB C-terminal" evidence="7">
    <location>
        <begin position="147"/>
        <end position="330"/>
    </location>
</feature>
<keyword evidence="2 5" id="KW-0812">Transmembrane</keyword>
<evidence type="ECO:0000256" key="6">
    <source>
        <dbReference type="SAM" id="Phobius"/>
    </source>
</evidence>
<evidence type="ECO:0000256" key="2">
    <source>
        <dbReference type="ARBA" id="ARBA00022692"/>
    </source>
</evidence>
<dbReference type="PANTHER" id="PTHR12428">
    <property type="entry name" value="OXA1"/>
    <property type="match status" value="1"/>
</dbReference>
<evidence type="ECO:0000259" key="7">
    <source>
        <dbReference type="Pfam" id="PF02096"/>
    </source>
</evidence>
<accession>A0AAN7YYJ5</accession>
<feature type="transmembrane region" description="Helical" evidence="6">
    <location>
        <begin position="288"/>
        <end position="307"/>
    </location>
</feature>
<comment type="subcellular location">
    <subcellularLocation>
        <location evidence="1 5">Membrane</location>
        <topology evidence="1 5">Multi-pass membrane protein</topology>
    </subcellularLocation>
</comment>
<feature type="transmembrane region" description="Helical" evidence="6">
    <location>
        <begin position="218"/>
        <end position="238"/>
    </location>
</feature>
<dbReference type="EMBL" id="JAVFKY010000001">
    <property type="protein sequence ID" value="KAK5584251.1"/>
    <property type="molecule type" value="Genomic_DNA"/>
</dbReference>
<dbReference type="AlphaFoldDB" id="A0AAN7YYJ5"/>
<dbReference type="GO" id="GO:0032979">
    <property type="term" value="P:protein insertion into mitochondrial inner membrane from matrix"/>
    <property type="evidence" value="ECO:0007669"/>
    <property type="project" value="TreeGrafter"/>
</dbReference>
<dbReference type="InterPro" id="IPR001708">
    <property type="entry name" value="YidC/ALB3/OXA1/COX18"/>
</dbReference>
<protein>
    <recommendedName>
        <fullName evidence="7">Membrane insertase YidC/Oxa/ALB C-terminal domain-containing protein</fullName>
    </recommendedName>
</protein>
<gene>
    <name evidence="8" type="ORF">RB653_005859</name>
</gene>
<dbReference type="Pfam" id="PF02096">
    <property type="entry name" value="60KD_IMP"/>
    <property type="match status" value="1"/>
</dbReference>
<comment type="similarity">
    <text evidence="5">Belongs to the OXA1/ALB3/YidC family.</text>
</comment>
<dbReference type="InterPro" id="IPR028055">
    <property type="entry name" value="YidC/Oxa/ALB_C"/>
</dbReference>
<evidence type="ECO:0000256" key="3">
    <source>
        <dbReference type="ARBA" id="ARBA00022989"/>
    </source>
</evidence>
<feature type="transmembrane region" description="Helical" evidence="6">
    <location>
        <begin position="144"/>
        <end position="166"/>
    </location>
</feature>